<dbReference type="CDD" id="cd00063">
    <property type="entry name" value="FN3"/>
    <property type="match status" value="1"/>
</dbReference>
<organism evidence="5">
    <name type="scientific">Taenia asiatica</name>
    <name type="common">Asian tapeworm</name>
    <dbReference type="NCBI Taxonomy" id="60517"/>
    <lineage>
        <taxon>Eukaryota</taxon>
        <taxon>Metazoa</taxon>
        <taxon>Spiralia</taxon>
        <taxon>Lophotrochozoa</taxon>
        <taxon>Platyhelminthes</taxon>
        <taxon>Cestoda</taxon>
        <taxon>Eucestoda</taxon>
        <taxon>Cyclophyllidea</taxon>
        <taxon>Taeniidae</taxon>
        <taxon>Taenia</taxon>
    </lineage>
</organism>
<dbReference type="InterPro" id="IPR003961">
    <property type="entry name" value="FN3_dom"/>
</dbReference>
<evidence type="ECO:0000313" key="5">
    <source>
        <dbReference type="WBParaSite" id="TASK_0000924901-mRNA-1"/>
    </source>
</evidence>
<keyword evidence="1" id="KW-0732">Signal</keyword>
<dbReference type="InterPro" id="IPR036116">
    <property type="entry name" value="FN3_sf"/>
</dbReference>
<dbReference type="PROSITE" id="PS50853">
    <property type="entry name" value="FN3"/>
    <property type="match status" value="1"/>
</dbReference>
<evidence type="ECO:0000313" key="4">
    <source>
        <dbReference type="Proteomes" id="UP000282613"/>
    </source>
</evidence>
<protein>
    <submittedName>
        <fullName evidence="5">Fibronectin type-III domain-containing protein</fullName>
    </submittedName>
</protein>
<dbReference type="EMBL" id="UYRS01019057">
    <property type="protein sequence ID" value="VDK42493.1"/>
    <property type="molecule type" value="Genomic_DNA"/>
</dbReference>
<sequence>MFLRICLILLATSTLHGESVVPTRKDVPQNVKIKAIDSYSVNLTWDEPLSLNGDIATYIVECDLETEHFGTYRTLEKYYVIGGLKPEQTIYAAVGTLIRQRDSPMHEIYGNYSKQVWATTPRLGEGEAFLPDSPSAKRLSKHG</sequence>
<proteinExistence type="predicted"/>
<evidence type="ECO:0000259" key="2">
    <source>
        <dbReference type="PROSITE" id="PS50853"/>
    </source>
</evidence>
<gene>
    <name evidence="3" type="ORF">TASK_LOCUS9250</name>
</gene>
<dbReference type="Pfam" id="PF00041">
    <property type="entry name" value="fn3"/>
    <property type="match status" value="1"/>
</dbReference>
<reference evidence="3 4" key="2">
    <citation type="submission" date="2018-11" db="EMBL/GenBank/DDBJ databases">
        <authorList>
            <consortium name="Pathogen Informatics"/>
        </authorList>
    </citation>
    <scope>NUCLEOTIDE SEQUENCE [LARGE SCALE GENOMIC DNA]</scope>
</reference>
<name>A0A0R3WEJ7_TAEAS</name>
<dbReference type="OrthoDB" id="6274301at2759"/>
<evidence type="ECO:0000256" key="1">
    <source>
        <dbReference type="SAM" id="SignalP"/>
    </source>
</evidence>
<dbReference type="InterPro" id="IPR013783">
    <property type="entry name" value="Ig-like_fold"/>
</dbReference>
<feature type="signal peptide" evidence="1">
    <location>
        <begin position="1"/>
        <end position="17"/>
    </location>
</feature>
<dbReference type="Gene3D" id="2.60.40.10">
    <property type="entry name" value="Immunoglobulins"/>
    <property type="match status" value="1"/>
</dbReference>
<dbReference type="WBParaSite" id="TASK_0000924901-mRNA-1">
    <property type="protein sequence ID" value="TASK_0000924901-mRNA-1"/>
    <property type="gene ID" value="TASK_0000924901"/>
</dbReference>
<evidence type="ECO:0000313" key="3">
    <source>
        <dbReference type="EMBL" id="VDK42493.1"/>
    </source>
</evidence>
<dbReference type="SUPFAM" id="SSF49265">
    <property type="entry name" value="Fibronectin type III"/>
    <property type="match status" value="1"/>
</dbReference>
<feature type="chain" id="PRO_5043132791" evidence="1">
    <location>
        <begin position="18"/>
        <end position="143"/>
    </location>
</feature>
<dbReference type="Proteomes" id="UP000282613">
    <property type="component" value="Unassembled WGS sequence"/>
</dbReference>
<feature type="domain" description="Fibronectin type-III" evidence="2">
    <location>
        <begin position="27"/>
        <end position="123"/>
    </location>
</feature>
<keyword evidence="4" id="KW-1185">Reference proteome</keyword>
<accession>A0A0R3WEJ7</accession>
<dbReference type="AlphaFoldDB" id="A0A0R3WEJ7"/>
<reference evidence="5" key="1">
    <citation type="submission" date="2017-02" db="UniProtKB">
        <authorList>
            <consortium name="WormBaseParasite"/>
        </authorList>
    </citation>
    <scope>IDENTIFICATION</scope>
</reference>